<dbReference type="Pfam" id="PF13822">
    <property type="entry name" value="ACC_epsilon"/>
    <property type="match status" value="1"/>
</dbReference>
<dbReference type="EMBL" id="JBHSUA010000009">
    <property type="protein sequence ID" value="MFC6396111.1"/>
    <property type="molecule type" value="Genomic_DNA"/>
</dbReference>
<dbReference type="RefSeq" id="WP_343885269.1">
    <property type="nucleotide sequence ID" value="NZ_BAAAKI010000004.1"/>
</dbReference>
<keyword evidence="2" id="KW-1185">Reference proteome</keyword>
<protein>
    <submittedName>
        <fullName evidence="1">Acyl-CoA carboxylase epsilon subunit</fullName>
    </submittedName>
</protein>
<organism evidence="1 2">
    <name type="scientific">Luteococcus sanguinis</name>
    <dbReference type="NCBI Taxonomy" id="174038"/>
    <lineage>
        <taxon>Bacteria</taxon>
        <taxon>Bacillati</taxon>
        <taxon>Actinomycetota</taxon>
        <taxon>Actinomycetes</taxon>
        <taxon>Propionibacteriales</taxon>
        <taxon>Propionibacteriaceae</taxon>
        <taxon>Luteococcus</taxon>
    </lineage>
</organism>
<proteinExistence type="predicted"/>
<dbReference type="InterPro" id="IPR032716">
    <property type="entry name" value="ACC_epsilon"/>
</dbReference>
<reference evidence="2" key="1">
    <citation type="journal article" date="2019" name="Int. J. Syst. Evol. Microbiol.">
        <title>The Global Catalogue of Microorganisms (GCM) 10K type strain sequencing project: providing services to taxonomists for standard genome sequencing and annotation.</title>
        <authorList>
            <consortium name="The Broad Institute Genomics Platform"/>
            <consortium name="The Broad Institute Genome Sequencing Center for Infectious Disease"/>
            <person name="Wu L."/>
            <person name="Ma J."/>
        </authorList>
    </citation>
    <scope>NUCLEOTIDE SEQUENCE [LARGE SCALE GENOMIC DNA]</scope>
    <source>
        <strain evidence="2">CGMCC 1.15277</strain>
    </source>
</reference>
<dbReference type="Proteomes" id="UP001596266">
    <property type="component" value="Unassembled WGS sequence"/>
</dbReference>
<sequence length="77" mass="8188">MEAADRPEPPVIRITAGNPTDEEAAVVTAVLAAASAGGAAAEETDDRPLAGGWKSYLRQMRRVVPPGREAWRYSGRP</sequence>
<evidence type="ECO:0000313" key="2">
    <source>
        <dbReference type="Proteomes" id="UP001596266"/>
    </source>
</evidence>
<comment type="caution">
    <text evidence="1">The sequence shown here is derived from an EMBL/GenBank/DDBJ whole genome shotgun (WGS) entry which is preliminary data.</text>
</comment>
<name>A0ABW1WZ06_9ACTN</name>
<evidence type="ECO:0000313" key="1">
    <source>
        <dbReference type="EMBL" id="MFC6396111.1"/>
    </source>
</evidence>
<accession>A0ABW1WZ06</accession>
<gene>
    <name evidence="1" type="ORF">ACFP57_03790</name>
</gene>